<dbReference type="PROSITE" id="PS50850">
    <property type="entry name" value="MFS"/>
    <property type="match status" value="1"/>
</dbReference>
<keyword evidence="6 7" id="KW-0472">Membrane</keyword>
<feature type="transmembrane region" description="Helical" evidence="7">
    <location>
        <begin position="192"/>
        <end position="212"/>
    </location>
</feature>
<sequence length="442" mass="47129">MRRAIRAMPWPYGGPFLNQSTSNNLMASFNVPGYKLFYVSCTFGAVDMTVRMAVHGWLVLELSNDSEFWVGIYALLLGIGQFLFSSLAGALADRFQRRNLLLIEGVVSTSIATLMAVTIYLEALDLWMAIAVAFVIGCLRATRFTVINRFIYDIVGPQRLVNGVSLWRVSNTPMMIGGAMLAGALIEWSGIWAAYALIAGSLAVSLPFLALVHITGSIDSSSGHLLRQTIEGLKYASTNPPLRVLFTVSIVMETLGFAFLVMVPVMAKNVIEVDALGMGFLQAGIGAGMFVATLFMATKGDSLNKPSVVFLNALGAGIALIAFALSRSLPLSIFLAGAAMAFLNAYDLTLGVLIQLVAPPNMRGRAVSLHSLAISFTAVGGFFMGGVGSIIGVPVMIAAGGTGIVFNALVRRRAILTIREYNEQDESSIDTPVSSGDNMPST</sequence>
<evidence type="ECO:0000256" key="1">
    <source>
        <dbReference type="ARBA" id="ARBA00004651"/>
    </source>
</evidence>
<dbReference type="SUPFAM" id="SSF103473">
    <property type="entry name" value="MFS general substrate transporter"/>
    <property type="match status" value="1"/>
</dbReference>
<evidence type="ECO:0000259" key="8">
    <source>
        <dbReference type="PROSITE" id="PS50850"/>
    </source>
</evidence>
<dbReference type="Pfam" id="PF05977">
    <property type="entry name" value="MFS_3"/>
    <property type="match status" value="1"/>
</dbReference>
<keyword evidence="5 7" id="KW-1133">Transmembrane helix</keyword>
<evidence type="ECO:0000256" key="4">
    <source>
        <dbReference type="ARBA" id="ARBA00022692"/>
    </source>
</evidence>
<dbReference type="EMBL" id="UINC01023363">
    <property type="protein sequence ID" value="SVA94871.1"/>
    <property type="molecule type" value="Genomic_DNA"/>
</dbReference>
<dbReference type="InterPro" id="IPR036259">
    <property type="entry name" value="MFS_trans_sf"/>
</dbReference>
<evidence type="ECO:0000313" key="9">
    <source>
        <dbReference type="EMBL" id="SVA94871.1"/>
    </source>
</evidence>
<evidence type="ECO:0000256" key="7">
    <source>
        <dbReference type="SAM" id="Phobius"/>
    </source>
</evidence>
<accession>A0A382A0V4</accession>
<feature type="transmembrane region" description="Helical" evidence="7">
    <location>
        <begin position="99"/>
        <end position="120"/>
    </location>
</feature>
<feature type="transmembrane region" description="Helical" evidence="7">
    <location>
        <begin position="308"/>
        <end position="325"/>
    </location>
</feature>
<reference evidence="9" key="1">
    <citation type="submission" date="2018-05" db="EMBL/GenBank/DDBJ databases">
        <authorList>
            <person name="Lanie J.A."/>
            <person name="Ng W.-L."/>
            <person name="Kazmierczak K.M."/>
            <person name="Andrzejewski T.M."/>
            <person name="Davidsen T.M."/>
            <person name="Wayne K.J."/>
            <person name="Tettelin H."/>
            <person name="Glass J.I."/>
            <person name="Rusch D."/>
            <person name="Podicherti R."/>
            <person name="Tsui H.-C.T."/>
            <person name="Winkler M.E."/>
        </authorList>
    </citation>
    <scope>NUCLEOTIDE SEQUENCE</scope>
</reference>
<feature type="transmembrane region" description="Helical" evidence="7">
    <location>
        <begin position="275"/>
        <end position="296"/>
    </location>
</feature>
<feature type="transmembrane region" description="Helical" evidence="7">
    <location>
        <begin position="244"/>
        <end position="263"/>
    </location>
</feature>
<dbReference type="AlphaFoldDB" id="A0A382A0V4"/>
<feature type="transmembrane region" description="Helical" evidence="7">
    <location>
        <begin position="36"/>
        <end position="58"/>
    </location>
</feature>
<keyword evidence="4 7" id="KW-0812">Transmembrane</keyword>
<dbReference type="PANTHER" id="PTHR23513">
    <property type="entry name" value="INTEGRAL MEMBRANE EFFLUX PROTEIN-RELATED"/>
    <property type="match status" value="1"/>
</dbReference>
<organism evidence="9">
    <name type="scientific">marine metagenome</name>
    <dbReference type="NCBI Taxonomy" id="408172"/>
    <lineage>
        <taxon>unclassified sequences</taxon>
        <taxon>metagenomes</taxon>
        <taxon>ecological metagenomes</taxon>
    </lineage>
</organism>
<feature type="domain" description="Major facilitator superfamily (MFS) profile" evidence="8">
    <location>
        <begin position="33"/>
        <end position="425"/>
    </location>
</feature>
<feature type="transmembrane region" description="Helical" evidence="7">
    <location>
        <begin position="126"/>
        <end position="146"/>
    </location>
</feature>
<keyword evidence="2" id="KW-0813">Transport</keyword>
<dbReference type="GO" id="GO:0005886">
    <property type="term" value="C:plasma membrane"/>
    <property type="evidence" value="ECO:0007669"/>
    <property type="project" value="UniProtKB-SubCell"/>
</dbReference>
<dbReference type="GO" id="GO:0022857">
    <property type="term" value="F:transmembrane transporter activity"/>
    <property type="evidence" value="ECO:0007669"/>
    <property type="project" value="InterPro"/>
</dbReference>
<feature type="transmembrane region" description="Helical" evidence="7">
    <location>
        <begin position="390"/>
        <end position="410"/>
    </location>
</feature>
<proteinExistence type="predicted"/>
<evidence type="ECO:0000256" key="5">
    <source>
        <dbReference type="ARBA" id="ARBA00022989"/>
    </source>
</evidence>
<dbReference type="Gene3D" id="1.20.1250.20">
    <property type="entry name" value="MFS general substrate transporter like domains"/>
    <property type="match status" value="1"/>
</dbReference>
<keyword evidence="3" id="KW-1003">Cell membrane</keyword>
<feature type="transmembrane region" description="Helical" evidence="7">
    <location>
        <begin position="166"/>
        <end position="186"/>
    </location>
</feature>
<gene>
    <name evidence="9" type="ORF">METZ01_LOCUS147725</name>
</gene>
<evidence type="ECO:0000256" key="2">
    <source>
        <dbReference type="ARBA" id="ARBA00022448"/>
    </source>
</evidence>
<dbReference type="InterPro" id="IPR010290">
    <property type="entry name" value="TM_effector"/>
</dbReference>
<protein>
    <recommendedName>
        <fullName evidence="8">Major facilitator superfamily (MFS) profile domain-containing protein</fullName>
    </recommendedName>
</protein>
<feature type="transmembrane region" description="Helical" evidence="7">
    <location>
        <begin position="366"/>
        <end position="384"/>
    </location>
</feature>
<dbReference type="InterPro" id="IPR020846">
    <property type="entry name" value="MFS_dom"/>
</dbReference>
<comment type="subcellular location">
    <subcellularLocation>
        <location evidence="1">Cell membrane</location>
        <topology evidence="1">Multi-pass membrane protein</topology>
    </subcellularLocation>
</comment>
<evidence type="ECO:0000256" key="3">
    <source>
        <dbReference type="ARBA" id="ARBA00022475"/>
    </source>
</evidence>
<evidence type="ECO:0000256" key="6">
    <source>
        <dbReference type="ARBA" id="ARBA00023136"/>
    </source>
</evidence>
<name>A0A382A0V4_9ZZZZ</name>
<dbReference type="PANTHER" id="PTHR23513:SF11">
    <property type="entry name" value="STAPHYLOFERRIN A TRANSPORTER"/>
    <property type="match status" value="1"/>
</dbReference>
<dbReference type="CDD" id="cd06173">
    <property type="entry name" value="MFS_MefA_like"/>
    <property type="match status" value="1"/>
</dbReference>
<feature type="transmembrane region" description="Helical" evidence="7">
    <location>
        <begin position="331"/>
        <end position="354"/>
    </location>
</feature>
<feature type="transmembrane region" description="Helical" evidence="7">
    <location>
        <begin position="70"/>
        <end position="92"/>
    </location>
</feature>